<dbReference type="Gene3D" id="2.60.40.10">
    <property type="entry name" value="Immunoglobulins"/>
    <property type="match status" value="1"/>
</dbReference>
<evidence type="ECO:0000313" key="1">
    <source>
        <dbReference type="EMBL" id="KAL3307700.1"/>
    </source>
</evidence>
<dbReference type="EMBL" id="JBJKFK010006696">
    <property type="protein sequence ID" value="KAL3307700.1"/>
    <property type="molecule type" value="Genomic_DNA"/>
</dbReference>
<keyword evidence="2" id="KW-1185">Reference proteome</keyword>
<dbReference type="InterPro" id="IPR013783">
    <property type="entry name" value="Ig-like_fold"/>
</dbReference>
<proteinExistence type="predicted"/>
<comment type="caution">
    <text evidence="1">The sequence shown here is derived from an EMBL/GenBank/DDBJ whole genome shotgun (WGS) entry which is preliminary data.</text>
</comment>
<gene>
    <name evidence="1" type="ORF">Ciccas_013782</name>
</gene>
<sequence>MVQEAVSDESRVDKEQEHSFEDWEGEEAICHNHLDFGDCPVDEIVSQVIHLNYPQGADASVIHFQWLSNDEVLSFQPTTGHLQPGSCKPIRVVLKSNISPLLLCRRPIYCRLKRIRLLDPNSKVPLFVSQIA</sequence>
<organism evidence="1 2">
    <name type="scientific">Cichlidogyrus casuarinus</name>
    <dbReference type="NCBI Taxonomy" id="1844966"/>
    <lineage>
        <taxon>Eukaryota</taxon>
        <taxon>Metazoa</taxon>
        <taxon>Spiralia</taxon>
        <taxon>Lophotrochozoa</taxon>
        <taxon>Platyhelminthes</taxon>
        <taxon>Monogenea</taxon>
        <taxon>Monopisthocotylea</taxon>
        <taxon>Dactylogyridea</taxon>
        <taxon>Ancyrocephalidae</taxon>
        <taxon>Cichlidogyrus</taxon>
    </lineage>
</organism>
<protein>
    <submittedName>
        <fullName evidence="1">Uncharacterized protein</fullName>
    </submittedName>
</protein>
<accession>A0ABD2PJQ9</accession>
<evidence type="ECO:0000313" key="2">
    <source>
        <dbReference type="Proteomes" id="UP001626550"/>
    </source>
</evidence>
<dbReference type="AlphaFoldDB" id="A0ABD2PJQ9"/>
<dbReference type="Proteomes" id="UP001626550">
    <property type="component" value="Unassembled WGS sequence"/>
</dbReference>
<name>A0ABD2PJQ9_9PLAT</name>
<reference evidence="1 2" key="1">
    <citation type="submission" date="2024-11" db="EMBL/GenBank/DDBJ databases">
        <title>Adaptive evolution of stress response genes in parasites aligns with host niche diversity.</title>
        <authorList>
            <person name="Hahn C."/>
            <person name="Resl P."/>
        </authorList>
    </citation>
    <scope>NUCLEOTIDE SEQUENCE [LARGE SCALE GENOMIC DNA]</scope>
    <source>
        <strain evidence="1">EGGRZ-B1_66</strain>
        <tissue evidence="1">Body</tissue>
    </source>
</reference>